<dbReference type="OrthoDB" id="5344355at2"/>
<evidence type="ECO:0000313" key="2">
    <source>
        <dbReference type="EMBL" id="TCM67744.1"/>
    </source>
</evidence>
<dbReference type="Gene3D" id="1.10.287.3020">
    <property type="match status" value="1"/>
</dbReference>
<feature type="region of interest" description="Disordered" evidence="1">
    <location>
        <begin position="123"/>
        <end position="159"/>
    </location>
</feature>
<dbReference type="AlphaFoldDB" id="A0A4R1XTH6"/>
<sequence length="159" mass="18527">MSQKINATDVTDEEALNAVFFERADAFIQQANEFCRPPKGEAPKPTELRGQVSAAMLFGTARFNTWVAANNFKDATEMRDAKDQVMSYVLQQFQMMLEDNYDEYCDQFENYLRFRKNEDFHTHKHDTQSGHQHKHSDDHDHNHDHDHGHGHGHGHNHPH</sequence>
<name>A0A4R1XTH6_ACICA</name>
<dbReference type="InterPro" id="IPR021490">
    <property type="entry name" value="DUF3144"/>
</dbReference>
<dbReference type="Pfam" id="PF11342">
    <property type="entry name" value="DUF3144"/>
    <property type="match status" value="1"/>
</dbReference>
<evidence type="ECO:0000313" key="3">
    <source>
        <dbReference type="Proteomes" id="UP000294963"/>
    </source>
</evidence>
<dbReference type="Proteomes" id="UP000294963">
    <property type="component" value="Unassembled WGS sequence"/>
</dbReference>
<protein>
    <submittedName>
        <fullName evidence="2">Uncharacterized protein DUF3144</fullName>
    </submittedName>
</protein>
<accession>A0A4R1XTH6</accession>
<comment type="caution">
    <text evidence="2">The sequence shown here is derived from an EMBL/GenBank/DDBJ whole genome shotgun (WGS) entry which is preliminary data.</text>
</comment>
<organism evidence="2 3">
    <name type="scientific">Acinetobacter calcoaceticus</name>
    <dbReference type="NCBI Taxonomy" id="471"/>
    <lineage>
        <taxon>Bacteria</taxon>
        <taxon>Pseudomonadati</taxon>
        <taxon>Pseudomonadota</taxon>
        <taxon>Gammaproteobacteria</taxon>
        <taxon>Moraxellales</taxon>
        <taxon>Moraxellaceae</taxon>
        <taxon>Acinetobacter</taxon>
        <taxon>Acinetobacter calcoaceticus/baumannii complex</taxon>
    </lineage>
</organism>
<reference evidence="2 3" key="1">
    <citation type="submission" date="2019-03" db="EMBL/GenBank/DDBJ databases">
        <title>Genomic analyses of the natural microbiome of Caenorhabditis elegans.</title>
        <authorList>
            <person name="Samuel B."/>
        </authorList>
    </citation>
    <scope>NUCLEOTIDE SEQUENCE [LARGE SCALE GENOMIC DNA]</scope>
    <source>
        <strain evidence="2 3">JUb89</strain>
    </source>
</reference>
<keyword evidence="3" id="KW-1185">Reference proteome</keyword>
<evidence type="ECO:0000256" key="1">
    <source>
        <dbReference type="SAM" id="MobiDB-lite"/>
    </source>
</evidence>
<gene>
    <name evidence="2" type="ORF">EC844_10738</name>
</gene>
<feature type="compositionally biased region" description="Basic residues" evidence="1">
    <location>
        <begin position="150"/>
        <end position="159"/>
    </location>
</feature>
<proteinExistence type="predicted"/>
<dbReference type="EMBL" id="SLVJ01000007">
    <property type="protein sequence ID" value="TCM67744.1"/>
    <property type="molecule type" value="Genomic_DNA"/>
</dbReference>
<feature type="compositionally biased region" description="Basic and acidic residues" evidence="1">
    <location>
        <begin position="135"/>
        <end position="149"/>
    </location>
</feature>